<proteinExistence type="predicted"/>
<reference evidence="2" key="1">
    <citation type="submission" date="2025-08" db="UniProtKB">
        <authorList>
            <consortium name="RefSeq"/>
        </authorList>
    </citation>
    <scope>IDENTIFICATION</scope>
</reference>
<protein>
    <submittedName>
        <fullName evidence="2">Uncharacterized protein LOC103504822 isoform X2</fullName>
    </submittedName>
</protein>
<evidence type="ECO:0000313" key="2">
    <source>
        <dbReference type="RefSeq" id="XP_008467342.1"/>
    </source>
</evidence>
<dbReference type="RefSeq" id="XP_008467342.1">
    <property type="nucleotide sequence ID" value="XM_008469120.3"/>
</dbReference>
<gene>
    <name evidence="2" type="primary">LOC103504822</name>
</gene>
<dbReference type="AlphaFoldDB" id="A0A1S3CTB5"/>
<dbReference type="Proteomes" id="UP000079169">
    <property type="component" value="Unplaced"/>
</dbReference>
<dbReference type="GeneID" id="103504822"/>
<accession>A0A1S3CTB5</accession>
<evidence type="ECO:0000313" key="1">
    <source>
        <dbReference type="Proteomes" id="UP000079169"/>
    </source>
</evidence>
<organism evidence="1 2">
    <name type="scientific">Diaphorina citri</name>
    <name type="common">Asian citrus psyllid</name>
    <dbReference type="NCBI Taxonomy" id="121845"/>
    <lineage>
        <taxon>Eukaryota</taxon>
        <taxon>Metazoa</taxon>
        <taxon>Ecdysozoa</taxon>
        <taxon>Arthropoda</taxon>
        <taxon>Hexapoda</taxon>
        <taxon>Insecta</taxon>
        <taxon>Pterygota</taxon>
        <taxon>Neoptera</taxon>
        <taxon>Paraneoptera</taxon>
        <taxon>Hemiptera</taxon>
        <taxon>Sternorrhyncha</taxon>
        <taxon>Psylloidea</taxon>
        <taxon>Psyllidae</taxon>
        <taxon>Diaphorininae</taxon>
        <taxon>Diaphorina</taxon>
    </lineage>
</organism>
<keyword evidence="1" id="KW-1185">Reference proteome</keyword>
<sequence length="264" mass="27609">MHKMDKTILLLGDETKALNTNIHSNLSRLENNQSQIATLLTQIMDELGASQPNVNKPVVNLLGEIGRDGSEVSGKTSAELINQLSANQSHMMQLMHQMSQELQRINSTETGQSNVVSRGSQSLVGGSQSFVETRNGKGMNAEAQAKNGMVDAEASRSGNGGIANTGSLYNKVSSLGGSAKQALVGLVYRGATAPGNTTIPVQNIAVPVQSTTVNANGAKTVGGGSDKTEISAVHGAANEDGSWTRKIVYFGLVTCVLVLLTTQS</sequence>
<name>A0A1S3CTB5_DIACI</name>